<evidence type="ECO:0000313" key="4">
    <source>
        <dbReference type="Proteomes" id="UP000006701"/>
    </source>
</evidence>
<dbReference type="EMBL" id="DS027004">
    <property type="protein sequence ID" value="EAW14990.1"/>
    <property type="molecule type" value="Genomic_DNA"/>
</dbReference>
<evidence type="ECO:0000313" key="3">
    <source>
        <dbReference type="EMBL" id="EAW14990.1"/>
    </source>
</evidence>
<dbReference type="GO" id="GO:0016491">
    <property type="term" value="F:oxidoreductase activity"/>
    <property type="evidence" value="ECO:0007669"/>
    <property type="project" value="InterPro"/>
</dbReference>
<keyword evidence="4" id="KW-1185">Reference proteome</keyword>
<dbReference type="GeneID" id="4708371"/>
<dbReference type="SUPFAM" id="SSF51905">
    <property type="entry name" value="FAD/NAD(P)-binding domain"/>
    <property type="match status" value="1"/>
</dbReference>
<organism evidence="3 4">
    <name type="scientific">Aspergillus clavatus (strain ATCC 1007 / CBS 513.65 / DSM 816 / NCTC 3887 / NRRL 1 / QM 1276 / 107)</name>
    <dbReference type="NCBI Taxonomy" id="344612"/>
    <lineage>
        <taxon>Eukaryota</taxon>
        <taxon>Fungi</taxon>
        <taxon>Dikarya</taxon>
        <taxon>Ascomycota</taxon>
        <taxon>Pezizomycotina</taxon>
        <taxon>Eurotiomycetes</taxon>
        <taxon>Eurotiomycetidae</taxon>
        <taxon>Eurotiales</taxon>
        <taxon>Aspergillaceae</taxon>
        <taxon>Aspergillus</taxon>
        <taxon>Aspergillus subgen. Fumigati</taxon>
    </lineage>
</organism>
<dbReference type="eggNOG" id="ENOG502R1TU">
    <property type="taxonomic scope" value="Eukaryota"/>
</dbReference>
<accession>A1C5M2</accession>
<dbReference type="OMA" id="TYYMSAT"/>
<dbReference type="VEuPathDB" id="FungiDB:ACLA_004040"/>
<dbReference type="AlphaFoldDB" id="A1C5M2"/>
<feature type="domain" description="Amine oxidase" evidence="2">
    <location>
        <begin position="47"/>
        <end position="397"/>
    </location>
</feature>
<dbReference type="InterPro" id="IPR050464">
    <property type="entry name" value="Zeta_carotene_desat/Oxidored"/>
</dbReference>
<evidence type="ECO:0000259" key="2">
    <source>
        <dbReference type="Pfam" id="PF01593"/>
    </source>
</evidence>
<dbReference type="RefSeq" id="XP_001276416.1">
    <property type="nucleotide sequence ID" value="XM_001276415.1"/>
</dbReference>
<dbReference type="HOGENOM" id="CLU_028280_0_0_1"/>
<protein>
    <recommendedName>
        <fullName evidence="2">Amine oxidase domain-containing protein</fullName>
    </recommendedName>
</protein>
<feature type="chain" id="PRO_5002633294" description="Amine oxidase domain-containing protein" evidence="1">
    <location>
        <begin position="17"/>
        <end position="461"/>
    </location>
</feature>
<dbReference type="PANTHER" id="PTHR42923:SF26">
    <property type="entry name" value="FMN REDUCTASE LOT6, PUTATIVE (AFU_ORTHOLOGUE AFUA_7G06600)-RELATED"/>
    <property type="match status" value="1"/>
</dbReference>
<dbReference type="Proteomes" id="UP000006701">
    <property type="component" value="Unassembled WGS sequence"/>
</dbReference>
<dbReference type="Pfam" id="PF01593">
    <property type="entry name" value="Amino_oxidase"/>
    <property type="match status" value="1"/>
</dbReference>
<dbReference type="Gene3D" id="3.50.50.60">
    <property type="entry name" value="FAD/NAD(P)-binding domain"/>
    <property type="match status" value="1"/>
</dbReference>
<dbReference type="Gene3D" id="1.10.405.20">
    <property type="match status" value="1"/>
</dbReference>
<sequence>MVIFWLASFCLTLCLALPGLQLDTDISQFHESVIINRDVCVIGGGASGTYAAVRLRQMGHSVAVVEKEPVLGGHTNTYFDPVSGRYVDYGVLVFQDIPEVRSYFEHFNISTTIQVFDRLGPGQRVDIRTGERVPPPAGNVTAAIIRYTEQLAKYPYLSDGWDLPNPVPEDLLMPFGKFIEKYDLGPAVEILTLYIQGLGDWLQYPTVYMMKYFSLAVVNGSQNGFLVTVNRNNGALYQAATKELGSDALLSSTVLAMDRPQNRPHTILVRTPSGIKLIRAKKTIITIPPKVNILRNFNLDTEERSLFEQFRNTYYYTTVTKVSGLPAGLQIINRAADTPYNLPPLPAVYLMSPTVAPDLYSIYYGGPQNEPDDQVKRRVRDSVRILRKAGFNTSEPEILAFSNHSPFELFVSAEQIADGFYRDLDGLQGHRSTYYAGAAFHTHDSSALWRFVDGLLRRMYP</sequence>
<dbReference type="FunFam" id="1.10.405.20:FF:000002">
    <property type="entry name" value="Amine oxidase, flavin-containing superfamily"/>
    <property type="match status" value="1"/>
</dbReference>
<dbReference type="PANTHER" id="PTHR42923">
    <property type="entry name" value="PROTOPORPHYRINOGEN OXIDASE"/>
    <property type="match status" value="1"/>
</dbReference>
<feature type="signal peptide" evidence="1">
    <location>
        <begin position="1"/>
        <end position="16"/>
    </location>
</feature>
<dbReference type="InterPro" id="IPR036188">
    <property type="entry name" value="FAD/NAD-bd_sf"/>
</dbReference>
<reference evidence="3 4" key="1">
    <citation type="journal article" date="2008" name="PLoS Genet.">
        <title>Genomic islands in the pathogenic filamentous fungus Aspergillus fumigatus.</title>
        <authorList>
            <person name="Fedorova N.D."/>
            <person name="Khaldi N."/>
            <person name="Joardar V.S."/>
            <person name="Maiti R."/>
            <person name="Amedeo P."/>
            <person name="Anderson M.J."/>
            <person name="Crabtree J."/>
            <person name="Silva J.C."/>
            <person name="Badger J.H."/>
            <person name="Albarraq A."/>
            <person name="Angiuoli S."/>
            <person name="Bussey H."/>
            <person name="Bowyer P."/>
            <person name="Cotty P.J."/>
            <person name="Dyer P.S."/>
            <person name="Egan A."/>
            <person name="Galens K."/>
            <person name="Fraser-Liggett C.M."/>
            <person name="Haas B.J."/>
            <person name="Inman J.M."/>
            <person name="Kent R."/>
            <person name="Lemieux S."/>
            <person name="Malavazi I."/>
            <person name="Orvis J."/>
            <person name="Roemer T."/>
            <person name="Ronning C.M."/>
            <person name="Sundaram J.P."/>
            <person name="Sutton G."/>
            <person name="Turner G."/>
            <person name="Venter J.C."/>
            <person name="White O.R."/>
            <person name="Whitty B.R."/>
            <person name="Youngman P."/>
            <person name="Wolfe K.H."/>
            <person name="Goldman G.H."/>
            <person name="Wortman J.R."/>
            <person name="Jiang B."/>
            <person name="Denning D.W."/>
            <person name="Nierman W.C."/>
        </authorList>
    </citation>
    <scope>NUCLEOTIDE SEQUENCE [LARGE SCALE GENOMIC DNA]</scope>
    <source>
        <strain evidence="4">ATCC 1007 / CBS 513.65 / DSM 816 / NCTC 3887 / NRRL 1</strain>
    </source>
</reference>
<dbReference type="OrthoDB" id="68575at2759"/>
<proteinExistence type="predicted"/>
<dbReference type="KEGG" id="act:ACLA_004040"/>
<dbReference type="Gene3D" id="3.30.70.1990">
    <property type="match status" value="1"/>
</dbReference>
<evidence type="ECO:0000256" key="1">
    <source>
        <dbReference type="SAM" id="SignalP"/>
    </source>
</evidence>
<dbReference type="InterPro" id="IPR002937">
    <property type="entry name" value="Amino_oxidase"/>
</dbReference>
<name>A1C5M2_ASPCL</name>
<keyword evidence="1" id="KW-0732">Signal</keyword>
<gene>
    <name evidence="3" type="ORF">ACLA_004040</name>
</gene>